<evidence type="ECO:0000313" key="3">
    <source>
        <dbReference type="Proteomes" id="UP000252255"/>
    </source>
</evidence>
<dbReference type="EMBL" id="JPWI01000019">
    <property type="protein sequence ID" value="RCK41985.1"/>
    <property type="molecule type" value="Genomic_DNA"/>
</dbReference>
<dbReference type="OrthoDB" id="1425477at2"/>
<keyword evidence="1" id="KW-0472">Membrane</keyword>
<organism evidence="2 3">
    <name type="scientific">Thalassospira profundimaris</name>
    <dbReference type="NCBI Taxonomy" id="502049"/>
    <lineage>
        <taxon>Bacteria</taxon>
        <taxon>Pseudomonadati</taxon>
        <taxon>Pseudomonadota</taxon>
        <taxon>Alphaproteobacteria</taxon>
        <taxon>Rhodospirillales</taxon>
        <taxon>Thalassospiraceae</taxon>
        <taxon>Thalassospira</taxon>
    </lineage>
</organism>
<dbReference type="RefSeq" id="WP_114100031.1">
    <property type="nucleotide sequence ID" value="NZ_JPWI01000019.1"/>
</dbReference>
<evidence type="ECO:0000313" key="2">
    <source>
        <dbReference type="EMBL" id="RCK41985.1"/>
    </source>
</evidence>
<dbReference type="AlphaFoldDB" id="A0A367WKK1"/>
<accession>A0A367WKK1</accession>
<reference evidence="2 3" key="1">
    <citation type="submission" date="2014-07" db="EMBL/GenBank/DDBJ databases">
        <title>Draft genome sequence of Thalassospira profundimaris PR54-5.</title>
        <authorList>
            <person name="Lai Q."/>
            <person name="Shao Z."/>
        </authorList>
    </citation>
    <scope>NUCLEOTIDE SEQUENCE [LARGE SCALE GENOMIC DNA]</scope>
    <source>
        <strain evidence="2 3">PR54-5</strain>
    </source>
</reference>
<keyword evidence="1" id="KW-0812">Transmembrane</keyword>
<comment type="caution">
    <text evidence="2">The sequence shown here is derived from an EMBL/GenBank/DDBJ whole genome shotgun (WGS) entry which is preliminary data.</text>
</comment>
<dbReference type="Proteomes" id="UP000252255">
    <property type="component" value="Unassembled WGS sequence"/>
</dbReference>
<gene>
    <name evidence="2" type="ORF">TH30_21525</name>
</gene>
<sequence length="204" mass="23455">MTECGWLLSVEDISSIIQSLAVSAVAIPAFLGINSWRKEHVGKRKLQLAEEVLAATYELQSVIEWVRHPASWGDEGNERPNREDEPINRQRLNDAYYSRIARLKADSQQFSKLHAIRPVFRAYFGERAQEPLQVLFTTRNRINSAVAALINQREGEELPQDLRQHYESIIWDMSTPDQPDEVKREVNLAVSQLEAICFPILRTK</sequence>
<proteinExistence type="predicted"/>
<evidence type="ECO:0000256" key="1">
    <source>
        <dbReference type="SAM" id="Phobius"/>
    </source>
</evidence>
<feature type="transmembrane region" description="Helical" evidence="1">
    <location>
        <begin position="16"/>
        <end position="36"/>
    </location>
</feature>
<keyword evidence="1" id="KW-1133">Transmembrane helix</keyword>
<name>A0A367WKK1_9PROT</name>
<protein>
    <submittedName>
        <fullName evidence="2">Uncharacterized protein</fullName>
    </submittedName>
</protein>